<dbReference type="EMBL" id="JAERWK010000032">
    <property type="protein sequence ID" value="MBM9469635.1"/>
    <property type="molecule type" value="Genomic_DNA"/>
</dbReference>
<gene>
    <name evidence="2" type="ORF">JL106_20320</name>
</gene>
<protein>
    <submittedName>
        <fullName evidence="2">Uncharacterized protein</fullName>
    </submittedName>
</protein>
<evidence type="ECO:0000256" key="1">
    <source>
        <dbReference type="SAM" id="Phobius"/>
    </source>
</evidence>
<reference evidence="2" key="1">
    <citation type="submission" date="2021-01" db="EMBL/GenBank/DDBJ databases">
        <title>YIM 132084 draft genome.</title>
        <authorList>
            <person name="An D."/>
        </authorList>
    </citation>
    <scope>NUCLEOTIDE SEQUENCE</scope>
    <source>
        <strain evidence="2">YIM 132084</strain>
    </source>
</reference>
<keyword evidence="1" id="KW-0812">Transmembrane</keyword>
<feature type="transmembrane region" description="Helical" evidence="1">
    <location>
        <begin position="54"/>
        <end position="77"/>
    </location>
</feature>
<comment type="caution">
    <text evidence="2">The sequence shown here is derived from an EMBL/GenBank/DDBJ whole genome shotgun (WGS) entry which is preliminary data.</text>
</comment>
<proteinExistence type="predicted"/>
<accession>A0A938YBV1</accession>
<dbReference type="AlphaFoldDB" id="A0A938YBV1"/>
<dbReference type="RefSeq" id="WP_205262601.1">
    <property type="nucleotide sequence ID" value="NZ_JAERWK010000032.1"/>
</dbReference>
<sequence length="137" mass="14457">MATLAFLWQLGGSVAVVGPVVLPLWVVSGGLLIAAAVAQVRSSRRARRLGLPPTASLTIALVSVLVGFGVLGVWFFAIGDEYSVGPSGDDGCRVVVKENGFLDTFVTTYHATGWVTLAGQADHAMIYGRVILDHSRF</sequence>
<feature type="transmembrane region" description="Helical" evidence="1">
    <location>
        <begin position="25"/>
        <end position="42"/>
    </location>
</feature>
<keyword evidence="1" id="KW-0472">Membrane</keyword>
<keyword evidence="1" id="KW-1133">Transmembrane helix</keyword>
<evidence type="ECO:0000313" key="2">
    <source>
        <dbReference type="EMBL" id="MBM9469635.1"/>
    </source>
</evidence>
<dbReference type="Proteomes" id="UP000663792">
    <property type="component" value="Unassembled WGS sequence"/>
</dbReference>
<evidence type="ECO:0000313" key="3">
    <source>
        <dbReference type="Proteomes" id="UP000663792"/>
    </source>
</evidence>
<name>A0A938YBV1_9ACTN</name>
<keyword evidence="3" id="KW-1185">Reference proteome</keyword>
<organism evidence="2 3">
    <name type="scientific">Nakamurella leprariae</name>
    <dbReference type="NCBI Taxonomy" id="2803911"/>
    <lineage>
        <taxon>Bacteria</taxon>
        <taxon>Bacillati</taxon>
        <taxon>Actinomycetota</taxon>
        <taxon>Actinomycetes</taxon>
        <taxon>Nakamurellales</taxon>
        <taxon>Nakamurellaceae</taxon>
        <taxon>Nakamurella</taxon>
    </lineage>
</organism>